<dbReference type="CDD" id="cd14014">
    <property type="entry name" value="STKc_PknB_like"/>
    <property type="match status" value="1"/>
</dbReference>
<feature type="domain" description="PPM-type phosphatase" evidence="8">
    <location>
        <begin position="7"/>
        <end position="234"/>
    </location>
</feature>
<dbReference type="AlphaFoldDB" id="A0A857JDE5"/>
<proteinExistence type="predicted"/>
<keyword evidence="5" id="KW-0067">ATP-binding</keyword>
<dbReference type="Pfam" id="PF00069">
    <property type="entry name" value="Pkinase"/>
    <property type="match status" value="1"/>
</dbReference>
<name>A0A857JDE5_9ALTE</name>
<dbReference type="Proteomes" id="UP000464524">
    <property type="component" value="Chromosome"/>
</dbReference>
<keyword evidence="4 9" id="KW-0418">Kinase</keyword>
<dbReference type="InterPro" id="IPR036457">
    <property type="entry name" value="PPM-type-like_dom_sf"/>
</dbReference>
<dbReference type="SMART" id="SM00331">
    <property type="entry name" value="PP2C_SIG"/>
    <property type="match status" value="1"/>
</dbReference>
<reference evidence="9 10" key="1">
    <citation type="submission" date="2019-12" db="EMBL/GenBank/DDBJ databases">
        <title>Genome sequencing and assembly of endphytes of Porphyra tenera.</title>
        <authorList>
            <person name="Park J.M."/>
            <person name="Shin R."/>
            <person name="Jo S.H."/>
        </authorList>
    </citation>
    <scope>NUCLEOTIDE SEQUENCE [LARGE SCALE GENOMIC DNA]</scope>
    <source>
        <strain evidence="9 10">GPM4</strain>
    </source>
</reference>
<dbReference type="InterPro" id="IPR001932">
    <property type="entry name" value="PPM-type_phosphatase-like_dom"/>
</dbReference>
<dbReference type="PANTHER" id="PTHR24353">
    <property type="entry name" value="CYCLIC NUCLEOTIDE-DEPENDENT PROTEIN KINASE"/>
    <property type="match status" value="1"/>
</dbReference>
<keyword evidence="10" id="KW-1185">Reference proteome</keyword>
<evidence type="ECO:0000313" key="9">
    <source>
        <dbReference type="EMBL" id="QHJ10049.1"/>
    </source>
</evidence>
<evidence type="ECO:0000256" key="3">
    <source>
        <dbReference type="ARBA" id="ARBA00022741"/>
    </source>
</evidence>
<evidence type="ECO:0000256" key="2">
    <source>
        <dbReference type="ARBA" id="ARBA00022679"/>
    </source>
</evidence>
<dbReference type="CDD" id="cd00143">
    <property type="entry name" value="PP2Cc"/>
    <property type="match status" value="1"/>
</dbReference>
<dbReference type="InterPro" id="IPR011009">
    <property type="entry name" value="Kinase-like_dom_sf"/>
</dbReference>
<evidence type="ECO:0000256" key="1">
    <source>
        <dbReference type="ARBA" id="ARBA00022527"/>
    </source>
</evidence>
<dbReference type="Pfam" id="PF13672">
    <property type="entry name" value="PP2C_2"/>
    <property type="match status" value="1"/>
</dbReference>
<dbReference type="GO" id="GO:0005524">
    <property type="term" value="F:ATP binding"/>
    <property type="evidence" value="ECO:0007669"/>
    <property type="project" value="UniProtKB-KW"/>
</dbReference>
<feature type="transmembrane region" description="Helical" evidence="6">
    <location>
        <begin position="549"/>
        <end position="567"/>
    </location>
</feature>
<keyword evidence="6" id="KW-0472">Membrane</keyword>
<dbReference type="SUPFAM" id="SSF56112">
    <property type="entry name" value="Protein kinase-like (PK-like)"/>
    <property type="match status" value="1"/>
</dbReference>
<evidence type="ECO:0000256" key="5">
    <source>
        <dbReference type="ARBA" id="ARBA00022840"/>
    </source>
</evidence>
<evidence type="ECO:0000259" key="7">
    <source>
        <dbReference type="PROSITE" id="PS50011"/>
    </source>
</evidence>
<dbReference type="InterPro" id="IPR000719">
    <property type="entry name" value="Prot_kinase_dom"/>
</dbReference>
<dbReference type="Gene3D" id="1.10.510.10">
    <property type="entry name" value="Transferase(Phosphotransferase) domain 1"/>
    <property type="match status" value="1"/>
</dbReference>
<dbReference type="GO" id="GO:0005952">
    <property type="term" value="C:cAMP-dependent protein kinase complex"/>
    <property type="evidence" value="ECO:0007669"/>
    <property type="project" value="TreeGrafter"/>
</dbReference>
<organism evidence="9 10">
    <name type="scientific">Paraglaciecola mesophila</name>
    <dbReference type="NCBI Taxonomy" id="197222"/>
    <lineage>
        <taxon>Bacteria</taxon>
        <taxon>Pseudomonadati</taxon>
        <taxon>Pseudomonadota</taxon>
        <taxon>Gammaproteobacteria</taxon>
        <taxon>Alteromonadales</taxon>
        <taxon>Alteromonadaceae</taxon>
        <taxon>Paraglaciecola</taxon>
    </lineage>
</organism>
<protein>
    <submittedName>
        <fullName evidence="9">Serine/threonine-protein kinase PrkC</fullName>
        <ecNumber evidence="9">2.7.11.1</ecNumber>
    </submittedName>
</protein>
<dbReference type="PROSITE" id="PS00108">
    <property type="entry name" value="PROTEIN_KINASE_ST"/>
    <property type="match status" value="1"/>
</dbReference>
<accession>A0A857JDE5</accession>
<dbReference type="PROSITE" id="PS51746">
    <property type="entry name" value="PPM_2"/>
    <property type="match status" value="1"/>
</dbReference>
<dbReference type="PANTHER" id="PTHR24353:SF37">
    <property type="entry name" value="CAMP-DEPENDENT PROTEIN KINASE CATALYTIC SUBUNIT PRKX"/>
    <property type="match status" value="1"/>
</dbReference>
<keyword evidence="3" id="KW-0547">Nucleotide-binding</keyword>
<dbReference type="PROSITE" id="PS50011">
    <property type="entry name" value="PROTEIN_KINASE_DOM"/>
    <property type="match status" value="1"/>
</dbReference>
<feature type="domain" description="Protein kinase" evidence="7">
    <location>
        <begin position="267"/>
        <end position="535"/>
    </location>
</feature>
<keyword evidence="6" id="KW-1133">Transmembrane helix</keyword>
<dbReference type="InterPro" id="IPR008271">
    <property type="entry name" value="Ser/Thr_kinase_AS"/>
</dbReference>
<dbReference type="SMART" id="SM00220">
    <property type="entry name" value="S_TKc"/>
    <property type="match status" value="1"/>
</dbReference>
<dbReference type="SMART" id="SM00332">
    <property type="entry name" value="PP2Cc"/>
    <property type="match status" value="1"/>
</dbReference>
<gene>
    <name evidence="9" type="ORF">FX988_00258</name>
</gene>
<evidence type="ECO:0000256" key="4">
    <source>
        <dbReference type="ARBA" id="ARBA00022777"/>
    </source>
</evidence>
<dbReference type="EMBL" id="CP047656">
    <property type="protein sequence ID" value="QHJ10049.1"/>
    <property type="molecule type" value="Genomic_DNA"/>
</dbReference>
<dbReference type="KEGG" id="pmes:FX988_00258"/>
<sequence length="570" mass="64592">MEKLNLEFGGFSSEGLKAENQDAFAAYLPKDANLGTKGAVAAIADGVSVCTRGREAAITCVTNFIQDYYQTPQTWTVKHASNKVLQGLNRWCFGQHDYEHGGHSQMVTTFSGMVFKSATGFILHTGDSRISRVQNGDFEQLTTDHVSRQGRHNVLTRAVGIEAHLDIDFRTIALARDDIFVLTSDGVHEFLSAKKLLSLIQEDSVSLEQRAKNIIAAALEAGSDDNLTCLLVHVNELPNASLDEHYRQLMHLAMPPALDVGMKLEGYRVVQTLFNGTRSSLYKVINERDNKSYGLKIPSQNFVDDPVYLSGFLREEWIGQHMQHPNVMRIFKRPDDAKFMYHVCEYIEGQTLRQWMLDNPKPSIEQVRVIIRPLVQALRVLQRRDMVHRDVKPENVMVDHNGEVKLIDFGTVLVNALAETNSLPTESIALGSVHYIAPEYLLMQACDHQSDMFSVAVVVYEMLTGELPFKAFRYQDYIPGSFDEWQYQPLSQIRPDLPPWLDLTLRKALQPNPVFRYQAFSEFLMDLSRPNQSLVLAAQKRPLIQRNPLAVFQGLCVIQFVVILYLLSFL</sequence>
<keyword evidence="1" id="KW-0723">Serine/threonine-protein kinase</keyword>
<dbReference type="SUPFAM" id="SSF81606">
    <property type="entry name" value="PP2C-like"/>
    <property type="match status" value="1"/>
</dbReference>
<evidence type="ECO:0000259" key="8">
    <source>
        <dbReference type="PROSITE" id="PS51746"/>
    </source>
</evidence>
<dbReference type="Gene3D" id="3.60.40.10">
    <property type="entry name" value="PPM-type phosphatase domain"/>
    <property type="match status" value="1"/>
</dbReference>
<dbReference type="GO" id="GO:0004691">
    <property type="term" value="F:cAMP-dependent protein kinase activity"/>
    <property type="evidence" value="ECO:0007669"/>
    <property type="project" value="TreeGrafter"/>
</dbReference>
<dbReference type="RefSeq" id="WP_160177981.1">
    <property type="nucleotide sequence ID" value="NZ_CP047656.1"/>
</dbReference>
<keyword evidence="2 9" id="KW-0808">Transferase</keyword>
<evidence type="ECO:0000256" key="6">
    <source>
        <dbReference type="SAM" id="Phobius"/>
    </source>
</evidence>
<dbReference type="OrthoDB" id="9801841at2"/>
<dbReference type="EC" id="2.7.11.1" evidence="9"/>
<evidence type="ECO:0000313" key="10">
    <source>
        <dbReference type="Proteomes" id="UP000464524"/>
    </source>
</evidence>
<keyword evidence="6" id="KW-0812">Transmembrane</keyword>